<evidence type="ECO:0000256" key="4">
    <source>
        <dbReference type="ARBA" id="ARBA00022640"/>
    </source>
</evidence>
<keyword evidence="8" id="KW-0472">Membrane</keyword>
<dbReference type="Pfam" id="PF00421">
    <property type="entry name" value="PSII"/>
    <property type="match status" value="1"/>
</dbReference>
<dbReference type="GO" id="GO:0009767">
    <property type="term" value="P:photosynthetic electron transport chain"/>
    <property type="evidence" value="ECO:0007669"/>
    <property type="project" value="InterPro"/>
</dbReference>
<evidence type="ECO:0000256" key="8">
    <source>
        <dbReference type="ARBA" id="ARBA00023136"/>
    </source>
</evidence>
<keyword evidence="5" id="KW-0812">Transmembrane</keyword>
<reference evidence="10 11" key="1">
    <citation type="journal article" date="2019" name="Genome Biol. Evol.">
        <title>Insights into the evolution of the New World diploid cottons (Gossypium, subgenus Houzingenia) based on genome sequencing.</title>
        <authorList>
            <person name="Grover C.E."/>
            <person name="Arick M.A. 2nd"/>
            <person name="Thrash A."/>
            <person name="Conover J.L."/>
            <person name="Sanders W.S."/>
            <person name="Peterson D.G."/>
            <person name="Frelichowski J.E."/>
            <person name="Scheffler J.A."/>
            <person name="Scheffler B.E."/>
            <person name="Wendel J.F."/>
        </authorList>
    </citation>
    <scope>NUCLEOTIDE SEQUENCE [LARGE SCALE GENOMIC DNA]</scope>
    <source>
        <strain evidence="10">5</strain>
        <tissue evidence="10">Leaf</tissue>
    </source>
</reference>
<dbReference type="OrthoDB" id="375at2759"/>
<keyword evidence="3" id="KW-0602">Photosynthesis</keyword>
<keyword evidence="6" id="KW-1133">Transmembrane helix</keyword>
<keyword evidence="4" id="KW-0934">Plastid</keyword>
<evidence type="ECO:0000256" key="6">
    <source>
        <dbReference type="ARBA" id="ARBA00022989"/>
    </source>
</evidence>
<name>A0A7J9CH43_GOSGO</name>
<accession>A0A7J9CH43</accession>
<dbReference type="Proteomes" id="UP000593579">
    <property type="component" value="Unassembled WGS sequence"/>
</dbReference>
<evidence type="ECO:0000256" key="5">
    <source>
        <dbReference type="ARBA" id="ARBA00022692"/>
    </source>
</evidence>
<comment type="caution">
    <text evidence="10">The sequence shown here is derived from an EMBL/GenBank/DDBJ whole genome shotgun (WGS) entry which is preliminary data.</text>
</comment>
<gene>
    <name evidence="10" type="ORF">Gogos_004718</name>
</gene>
<keyword evidence="9" id="KW-0604">Photosystem II</keyword>
<dbReference type="EMBL" id="JABEZY010000010">
    <property type="protein sequence ID" value="MBA0747840.1"/>
    <property type="molecule type" value="Genomic_DNA"/>
</dbReference>
<evidence type="ECO:0000256" key="7">
    <source>
        <dbReference type="ARBA" id="ARBA00022991"/>
    </source>
</evidence>
<evidence type="ECO:0000256" key="2">
    <source>
        <dbReference type="ARBA" id="ARBA00022494"/>
    </source>
</evidence>
<evidence type="ECO:0000256" key="9">
    <source>
        <dbReference type="ARBA" id="ARBA00023276"/>
    </source>
</evidence>
<proteinExistence type="predicted"/>
<keyword evidence="2" id="KW-0148">Chlorophyll</keyword>
<evidence type="ECO:0000313" key="10">
    <source>
        <dbReference type="EMBL" id="MBA0747840.1"/>
    </source>
</evidence>
<organism evidence="10 11">
    <name type="scientific">Gossypium gossypioides</name>
    <name type="common">Mexican cotton</name>
    <name type="synonym">Selera gossypioides</name>
    <dbReference type="NCBI Taxonomy" id="34282"/>
    <lineage>
        <taxon>Eukaryota</taxon>
        <taxon>Viridiplantae</taxon>
        <taxon>Streptophyta</taxon>
        <taxon>Embryophyta</taxon>
        <taxon>Tracheophyta</taxon>
        <taxon>Spermatophyta</taxon>
        <taxon>Magnoliopsida</taxon>
        <taxon>eudicotyledons</taxon>
        <taxon>Gunneridae</taxon>
        <taxon>Pentapetalae</taxon>
        <taxon>rosids</taxon>
        <taxon>malvids</taxon>
        <taxon>Malvales</taxon>
        <taxon>Malvaceae</taxon>
        <taxon>Malvoideae</taxon>
        <taxon>Gossypium</taxon>
    </lineage>
</organism>
<evidence type="ECO:0000256" key="1">
    <source>
        <dbReference type="ARBA" id="ARBA00004141"/>
    </source>
</evidence>
<evidence type="ECO:0000313" key="11">
    <source>
        <dbReference type="Proteomes" id="UP000593579"/>
    </source>
</evidence>
<dbReference type="AlphaFoldDB" id="A0A7J9CH43"/>
<protein>
    <submittedName>
        <fullName evidence="10">Uncharacterized protein</fullName>
    </submittedName>
</protein>
<dbReference type="InterPro" id="IPR036001">
    <property type="entry name" value="PS_II_antenna-like_sf"/>
</dbReference>
<dbReference type="GO" id="GO:0009523">
    <property type="term" value="C:photosystem II"/>
    <property type="evidence" value="ECO:0007669"/>
    <property type="project" value="UniProtKB-KW"/>
</dbReference>
<evidence type="ECO:0000256" key="3">
    <source>
        <dbReference type="ARBA" id="ARBA00022531"/>
    </source>
</evidence>
<dbReference type="GO" id="GO:0016168">
    <property type="term" value="F:chlorophyll binding"/>
    <property type="evidence" value="ECO:0007669"/>
    <property type="project" value="UniProtKB-KW"/>
</dbReference>
<comment type="subcellular location">
    <subcellularLocation>
        <location evidence="1">Membrane</location>
        <topology evidence="1">Multi-pass membrane protein</topology>
    </subcellularLocation>
</comment>
<keyword evidence="11" id="KW-1185">Reference proteome</keyword>
<dbReference type="InterPro" id="IPR000932">
    <property type="entry name" value="PS_antenna-like"/>
</dbReference>
<dbReference type="SUPFAM" id="SSF161077">
    <property type="entry name" value="Photosystem II antenna protein-like"/>
    <property type="match status" value="1"/>
</dbReference>
<keyword evidence="7" id="KW-0157">Chromophore</keyword>
<sequence length="38" mass="4465">MALYELVIFYPSDPVLNLMWRQGMFVIPFMTRLGITNS</sequence>